<feature type="domain" description="Spore protein YkvP/CgeB glycosyl transferase-like" evidence="1">
    <location>
        <begin position="247"/>
        <end position="349"/>
    </location>
</feature>
<proteinExistence type="predicted"/>
<dbReference type="InterPro" id="IPR055259">
    <property type="entry name" value="YkvP/CgeB_Glyco_trans-like"/>
</dbReference>
<name>A0A6J6F0C0_9ZZZZ</name>
<dbReference type="AlphaFoldDB" id="A0A6J6F0C0"/>
<evidence type="ECO:0000313" key="2">
    <source>
        <dbReference type="EMBL" id="CAB4580374.1"/>
    </source>
</evidence>
<reference evidence="2" key="1">
    <citation type="submission" date="2020-05" db="EMBL/GenBank/DDBJ databases">
        <authorList>
            <person name="Chiriac C."/>
            <person name="Salcher M."/>
            <person name="Ghai R."/>
            <person name="Kavagutti S V."/>
        </authorList>
    </citation>
    <scope>NUCLEOTIDE SEQUENCE</scope>
</reference>
<accession>A0A6J6F0C0</accession>
<protein>
    <submittedName>
        <fullName evidence="2">Unannotated protein</fullName>
    </submittedName>
</protein>
<organism evidence="2">
    <name type="scientific">freshwater metagenome</name>
    <dbReference type="NCBI Taxonomy" id="449393"/>
    <lineage>
        <taxon>unclassified sequences</taxon>
        <taxon>metagenomes</taxon>
        <taxon>ecological metagenomes</taxon>
    </lineage>
</organism>
<evidence type="ECO:0000259" key="1">
    <source>
        <dbReference type="Pfam" id="PF13524"/>
    </source>
</evidence>
<sequence length="379" mass="42471">MQKATIAKIAIYLCFWASFLLGRAISMVAPGEGRAQGGSSRIVIEAGATGWVTDPSLVELLDSARDYLGSECVVRLEVFPGKPGYIRQVQRCISETAPSHYLYDPRTGSQSLWRGIWEAFAVSALLAWYRITPITILMNLPLRQWRRQAGIITANRGVILTLMPSEVAMRFLPHRRIHGPMFMPFSQKRLEHIRASYSRHHLDRKNPTISFIGTVYEPRATLLKSIAEELSQKPVTLQFVLRHPDEPKILGEGYWSVLRGSDMTITTSEHILETGADAGIPPHLVYRYTEALVAETLLLAPKVPSPLIPGEHYVAYTSAKDLALQVDRLLRAPDEIERIRRSGAAFIEQRILGHDWWAGVSAALRDNPLVPASVRDHRG</sequence>
<dbReference type="EMBL" id="CAEZTM010000088">
    <property type="protein sequence ID" value="CAB4580374.1"/>
    <property type="molecule type" value="Genomic_DNA"/>
</dbReference>
<dbReference type="Pfam" id="PF13524">
    <property type="entry name" value="Glyco_trans_1_2"/>
    <property type="match status" value="1"/>
</dbReference>
<gene>
    <name evidence="2" type="ORF">UFOPK1684_01357</name>
</gene>